<dbReference type="AlphaFoldDB" id="A0A1M5F7M4"/>
<accession>A0A1M5F7M4</accession>
<proteinExistence type="predicted"/>
<protein>
    <submittedName>
        <fullName evidence="3">Ricin-type beta-trefoil lectin domain-containing protein</fullName>
    </submittedName>
</protein>
<dbReference type="GO" id="GO:0030246">
    <property type="term" value="F:carbohydrate binding"/>
    <property type="evidence" value="ECO:0007669"/>
    <property type="project" value="UniProtKB-KW"/>
</dbReference>
<evidence type="ECO:0000259" key="2">
    <source>
        <dbReference type="Pfam" id="PF00652"/>
    </source>
</evidence>
<dbReference type="RefSeq" id="WP_073484420.1">
    <property type="nucleotide sequence ID" value="NZ_FQVN01000005.1"/>
</dbReference>
<evidence type="ECO:0000313" key="4">
    <source>
        <dbReference type="Proteomes" id="UP000184501"/>
    </source>
</evidence>
<dbReference type="EMBL" id="FQVN01000005">
    <property type="protein sequence ID" value="SHF87536.1"/>
    <property type="molecule type" value="Genomic_DNA"/>
</dbReference>
<feature type="domain" description="Ricin B lectin" evidence="2">
    <location>
        <begin position="46"/>
        <end position="81"/>
    </location>
</feature>
<gene>
    <name evidence="3" type="ORF">SAMN05444320_105310</name>
</gene>
<dbReference type="InterPro" id="IPR035992">
    <property type="entry name" value="Ricin_B-like_lectins"/>
</dbReference>
<reference evidence="3 4" key="1">
    <citation type="submission" date="2016-11" db="EMBL/GenBank/DDBJ databases">
        <authorList>
            <person name="Jaros S."/>
            <person name="Januszkiewicz K."/>
            <person name="Wedrychowicz H."/>
        </authorList>
    </citation>
    <scope>NUCLEOTIDE SEQUENCE [LARGE SCALE GENOMIC DNA]</scope>
    <source>
        <strain evidence="3 4">DSM 44523</strain>
    </source>
</reference>
<keyword evidence="4" id="KW-1185">Reference proteome</keyword>
<organism evidence="3 4">
    <name type="scientific">Streptoalloteichus hindustanus</name>
    <dbReference type="NCBI Taxonomy" id="2017"/>
    <lineage>
        <taxon>Bacteria</taxon>
        <taxon>Bacillati</taxon>
        <taxon>Actinomycetota</taxon>
        <taxon>Actinomycetes</taxon>
        <taxon>Pseudonocardiales</taxon>
        <taxon>Pseudonocardiaceae</taxon>
        <taxon>Streptoalloteichus</taxon>
    </lineage>
</organism>
<keyword evidence="3" id="KW-0430">Lectin</keyword>
<feature type="signal peptide" evidence="1">
    <location>
        <begin position="1"/>
        <end position="28"/>
    </location>
</feature>
<dbReference type="PROSITE" id="PS50231">
    <property type="entry name" value="RICIN_B_LECTIN"/>
    <property type="match status" value="1"/>
</dbReference>
<dbReference type="InterPro" id="IPR000772">
    <property type="entry name" value="Ricin_B_lectin"/>
</dbReference>
<dbReference type="Proteomes" id="UP000184501">
    <property type="component" value="Unassembled WGS sequence"/>
</dbReference>
<evidence type="ECO:0000313" key="3">
    <source>
        <dbReference type="EMBL" id="SHF87536.1"/>
    </source>
</evidence>
<dbReference type="Pfam" id="PF00652">
    <property type="entry name" value="Ricin_B_lectin"/>
    <property type="match status" value="1"/>
</dbReference>
<feature type="chain" id="PRO_5012906236" evidence="1">
    <location>
        <begin position="29"/>
        <end position="82"/>
    </location>
</feature>
<dbReference type="CDD" id="cd00161">
    <property type="entry name" value="beta-trefoil_Ricin-like"/>
    <property type="match status" value="1"/>
</dbReference>
<evidence type="ECO:0000256" key="1">
    <source>
        <dbReference type="SAM" id="SignalP"/>
    </source>
</evidence>
<name>A0A1M5F7M4_STRHI</name>
<dbReference type="SUPFAM" id="SSF50370">
    <property type="entry name" value="Ricin B-like lectins"/>
    <property type="match status" value="1"/>
</dbReference>
<keyword evidence="1" id="KW-0732">Signal</keyword>
<sequence>MLGHARTTAVLASALVAGALLSGSTATAEPRTATTTNTTSATAVKLIRNAGNGFCLDIKTYNVGEPVILWPCHGGTSQQWRT</sequence>
<dbReference type="Gene3D" id="2.80.10.50">
    <property type="match status" value="1"/>
</dbReference>